<dbReference type="AlphaFoldDB" id="A0A2T7EGG8"/>
<evidence type="ECO:0000313" key="1">
    <source>
        <dbReference type="EMBL" id="PUZ66926.1"/>
    </source>
</evidence>
<keyword evidence="2" id="KW-1185">Reference proteome</keyword>
<sequence>MRQGQSSWEPQLPHHLLQGIRWCTYSSTALVRNRIWASKVVHYCCCSGGIEEGNNLKEK</sequence>
<dbReference type="EMBL" id="CM009751">
    <property type="protein sequence ID" value="PUZ66926.1"/>
    <property type="molecule type" value="Genomic_DNA"/>
</dbReference>
<reference evidence="1 2" key="1">
    <citation type="submission" date="2018-04" db="EMBL/GenBank/DDBJ databases">
        <title>WGS assembly of Panicum hallii var. hallii HAL2.</title>
        <authorList>
            <person name="Lovell J."/>
            <person name="Jenkins J."/>
            <person name="Lowry D."/>
            <person name="Mamidi S."/>
            <person name="Sreedasyam A."/>
            <person name="Weng X."/>
            <person name="Barry K."/>
            <person name="Bonette J."/>
            <person name="Campitelli B."/>
            <person name="Daum C."/>
            <person name="Gordon S."/>
            <person name="Gould B."/>
            <person name="Lipzen A."/>
            <person name="MacQueen A."/>
            <person name="Palacio-Mejia J."/>
            <person name="Plott C."/>
            <person name="Shakirov E."/>
            <person name="Shu S."/>
            <person name="Yoshinaga Y."/>
            <person name="Zane M."/>
            <person name="Rokhsar D."/>
            <person name="Grimwood J."/>
            <person name="Schmutz J."/>
            <person name="Juenger T."/>
        </authorList>
    </citation>
    <scope>NUCLEOTIDE SEQUENCE [LARGE SCALE GENOMIC DNA]</scope>
    <source>
        <strain evidence="2">cv. HAL2</strain>
        <strain evidence="1">HAL2</strain>
    </source>
</reference>
<dbReference type="EMBL" id="CM009751">
    <property type="protein sequence ID" value="PUZ66925.1"/>
    <property type="molecule type" value="Genomic_DNA"/>
</dbReference>
<dbReference type="Gramene" id="PUZ66926">
    <property type="protein sequence ID" value="PUZ66926"/>
    <property type="gene ID" value="GQ55_3G388400"/>
</dbReference>
<dbReference type="Proteomes" id="UP000244336">
    <property type="component" value="Chromosome 3"/>
</dbReference>
<dbReference type="Gramene" id="PUZ66925">
    <property type="protein sequence ID" value="PUZ66925"/>
    <property type="gene ID" value="GQ55_3G388400"/>
</dbReference>
<organism evidence="1 2">
    <name type="scientific">Panicum hallii var. hallii</name>
    <dbReference type="NCBI Taxonomy" id="1504633"/>
    <lineage>
        <taxon>Eukaryota</taxon>
        <taxon>Viridiplantae</taxon>
        <taxon>Streptophyta</taxon>
        <taxon>Embryophyta</taxon>
        <taxon>Tracheophyta</taxon>
        <taxon>Spermatophyta</taxon>
        <taxon>Magnoliopsida</taxon>
        <taxon>Liliopsida</taxon>
        <taxon>Poales</taxon>
        <taxon>Poaceae</taxon>
        <taxon>PACMAD clade</taxon>
        <taxon>Panicoideae</taxon>
        <taxon>Panicodae</taxon>
        <taxon>Paniceae</taxon>
        <taxon>Panicinae</taxon>
        <taxon>Panicum</taxon>
        <taxon>Panicum sect. Panicum</taxon>
    </lineage>
</organism>
<protein>
    <submittedName>
        <fullName evidence="1">Uncharacterized protein</fullName>
    </submittedName>
</protein>
<evidence type="ECO:0000313" key="2">
    <source>
        <dbReference type="Proteomes" id="UP000244336"/>
    </source>
</evidence>
<accession>A0A2T7EGG8</accession>
<proteinExistence type="predicted"/>
<name>A0A2T7EGG8_9POAL</name>
<gene>
    <name evidence="1" type="ORF">GQ55_3G388400</name>
</gene>